<evidence type="ECO:0000256" key="2">
    <source>
        <dbReference type="ARBA" id="ARBA00005528"/>
    </source>
</evidence>
<dbReference type="GO" id="GO:0005737">
    <property type="term" value="C:cytoplasm"/>
    <property type="evidence" value="ECO:0007669"/>
    <property type="project" value="UniProtKB-SubCell"/>
</dbReference>
<evidence type="ECO:0000256" key="5">
    <source>
        <dbReference type="ARBA" id="ARBA00022603"/>
    </source>
</evidence>
<dbReference type="Gene3D" id="2.40.240.20">
    <property type="entry name" value="Hypothetical PUA domain-like, domain 1"/>
    <property type="match status" value="1"/>
</dbReference>
<evidence type="ECO:0000256" key="8">
    <source>
        <dbReference type="ARBA" id="ARBA00025699"/>
    </source>
</evidence>
<comment type="similarity">
    <text evidence="2 10">Belongs to the RNA methyltransferase RsmE family.</text>
</comment>
<keyword evidence="6 10" id="KW-0808">Transferase</keyword>
<evidence type="ECO:0000259" key="12">
    <source>
        <dbReference type="Pfam" id="PF20260"/>
    </source>
</evidence>
<evidence type="ECO:0000256" key="6">
    <source>
        <dbReference type="ARBA" id="ARBA00022679"/>
    </source>
</evidence>
<comment type="catalytic activity">
    <reaction evidence="9 10">
        <text>uridine(1498) in 16S rRNA + S-adenosyl-L-methionine = N(3)-methyluridine(1498) in 16S rRNA + S-adenosyl-L-homocysteine + H(+)</text>
        <dbReference type="Rhea" id="RHEA:42920"/>
        <dbReference type="Rhea" id="RHEA-COMP:10283"/>
        <dbReference type="Rhea" id="RHEA-COMP:10284"/>
        <dbReference type="ChEBI" id="CHEBI:15378"/>
        <dbReference type="ChEBI" id="CHEBI:57856"/>
        <dbReference type="ChEBI" id="CHEBI:59789"/>
        <dbReference type="ChEBI" id="CHEBI:65315"/>
        <dbReference type="ChEBI" id="CHEBI:74502"/>
        <dbReference type="EC" id="2.1.1.193"/>
    </reaction>
</comment>
<dbReference type="GO" id="GO:0070475">
    <property type="term" value="P:rRNA base methylation"/>
    <property type="evidence" value="ECO:0007669"/>
    <property type="project" value="TreeGrafter"/>
</dbReference>
<proteinExistence type="inferred from homology"/>
<keyword evidence="14" id="KW-1185">Reference proteome</keyword>
<feature type="domain" description="Ribosomal RNA small subunit methyltransferase E methyltransferase" evidence="11">
    <location>
        <begin position="70"/>
        <end position="229"/>
    </location>
</feature>
<accession>A0A4R5DW83</accession>
<dbReference type="Pfam" id="PF04452">
    <property type="entry name" value="Methyltrans_RNA"/>
    <property type="match status" value="1"/>
</dbReference>
<dbReference type="CDD" id="cd18084">
    <property type="entry name" value="RsmE-like"/>
    <property type="match status" value="1"/>
</dbReference>
<gene>
    <name evidence="13" type="ORF">E0F88_13550</name>
</gene>
<reference evidence="13 14" key="1">
    <citation type="submission" date="2019-03" db="EMBL/GenBank/DDBJ databases">
        <title>Dyadobacter AR-3-6 sp. nov., isolated from arctic soil.</title>
        <authorList>
            <person name="Chaudhary D.K."/>
        </authorList>
    </citation>
    <scope>NUCLEOTIDE SEQUENCE [LARGE SCALE GENOMIC DNA]</scope>
    <source>
        <strain evidence="13 14">AR-3-6</strain>
    </source>
</reference>
<evidence type="ECO:0000256" key="3">
    <source>
        <dbReference type="ARBA" id="ARBA00022490"/>
    </source>
</evidence>
<dbReference type="AlphaFoldDB" id="A0A4R5DW83"/>
<dbReference type="EMBL" id="SMFL01000004">
    <property type="protein sequence ID" value="TDE15525.1"/>
    <property type="molecule type" value="Genomic_DNA"/>
</dbReference>
<evidence type="ECO:0000259" key="11">
    <source>
        <dbReference type="Pfam" id="PF04452"/>
    </source>
</evidence>
<dbReference type="Gene3D" id="3.40.1280.10">
    <property type="match status" value="1"/>
</dbReference>
<evidence type="ECO:0000313" key="14">
    <source>
        <dbReference type="Proteomes" id="UP000294850"/>
    </source>
</evidence>
<feature type="domain" description="Ribosomal RNA small subunit methyltransferase E PUA-like" evidence="12">
    <location>
        <begin position="14"/>
        <end position="54"/>
    </location>
</feature>
<keyword evidence="7 10" id="KW-0949">S-adenosyl-L-methionine</keyword>
<dbReference type="InterPro" id="IPR015947">
    <property type="entry name" value="PUA-like_sf"/>
</dbReference>
<comment type="caution">
    <text evidence="13">The sequence shown here is derived from an EMBL/GenBank/DDBJ whole genome shotgun (WGS) entry which is preliminary data.</text>
</comment>
<dbReference type="InterPro" id="IPR006700">
    <property type="entry name" value="RsmE"/>
</dbReference>
<keyword evidence="5 10" id="KW-0489">Methyltransferase</keyword>
<name>A0A4R5DW83_9BACT</name>
<dbReference type="OrthoDB" id="9815641at2"/>
<dbReference type="InterPro" id="IPR029028">
    <property type="entry name" value="Alpha/beta_knot_MTases"/>
</dbReference>
<keyword evidence="4 10" id="KW-0698">rRNA processing</keyword>
<protein>
    <recommendedName>
        <fullName evidence="10">Ribosomal RNA small subunit methyltransferase E</fullName>
        <ecNumber evidence="10">2.1.1.193</ecNumber>
    </recommendedName>
</protein>
<dbReference type="InterPro" id="IPR029026">
    <property type="entry name" value="tRNA_m1G_MTases_N"/>
</dbReference>
<dbReference type="InterPro" id="IPR046886">
    <property type="entry name" value="RsmE_MTase_dom"/>
</dbReference>
<comment type="function">
    <text evidence="8 10">Specifically methylates the N3 position of the uracil ring of uridine 1498 (m3U1498) in 16S rRNA. Acts on the fully assembled 30S ribosomal subunit.</text>
</comment>
<sequence>MHLFYQPDTRIKELDEEEARHSTKVLRLNTGDVIHVTDGKGLLQKCRLKLSGKKVSYEVIESSLIPRRPFIVNMAIAPTRKAERNEWMVEKMTEIGVERIDFIITKNTNMESINRVVNLTRLIRIAAAAMKQSQQFYMPEITLNNKFESFIESRTENAKLLAYVPNNQSVKHVFQEVTRNKSALLLIGPEGDFTPDEVSFAINHGFQTVSLGATRLRTETAAVAGCHAINLANIADL</sequence>
<dbReference type="PANTHER" id="PTHR30027:SF3">
    <property type="entry name" value="16S RRNA (URACIL(1498)-N(3))-METHYLTRANSFERASE"/>
    <property type="match status" value="1"/>
</dbReference>
<evidence type="ECO:0000313" key="13">
    <source>
        <dbReference type="EMBL" id="TDE15525.1"/>
    </source>
</evidence>
<dbReference type="InterPro" id="IPR046887">
    <property type="entry name" value="RsmE_PUA-like"/>
</dbReference>
<evidence type="ECO:0000256" key="1">
    <source>
        <dbReference type="ARBA" id="ARBA00004496"/>
    </source>
</evidence>
<keyword evidence="3 10" id="KW-0963">Cytoplasm</keyword>
<comment type="subcellular location">
    <subcellularLocation>
        <location evidence="1 10">Cytoplasm</location>
    </subcellularLocation>
</comment>
<dbReference type="PANTHER" id="PTHR30027">
    <property type="entry name" value="RIBOSOMAL RNA SMALL SUBUNIT METHYLTRANSFERASE E"/>
    <property type="match status" value="1"/>
</dbReference>
<evidence type="ECO:0000256" key="7">
    <source>
        <dbReference type="ARBA" id="ARBA00022691"/>
    </source>
</evidence>
<dbReference type="PIRSF" id="PIRSF015601">
    <property type="entry name" value="MTase_slr0722"/>
    <property type="match status" value="1"/>
</dbReference>
<evidence type="ECO:0000256" key="4">
    <source>
        <dbReference type="ARBA" id="ARBA00022552"/>
    </source>
</evidence>
<dbReference type="NCBIfam" id="TIGR00046">
    <property type="entry name" value="RsmE family RNA methyltransferase"/>
    <property type="match status" value="1"/>
</dbReference>
<dbReference type="Proteomes" id="UP000294850">
    <property type="component" value="Unassembled WGS sequence"/>
</dbReference>
<organism evidence="13 14">
    <name type="scientific">Dyadobacter psychrotolerans</name>
    <dbReference type="NCBI Taxonomy" id="2541721"/>
    <lineage>
        <taxon>Bacteria</taxon>
        <taxon>Pseudomonadati</taxon>
        <taxon>Bacteroidota</taxon>
        <taxon>Cytophagia</taxon>
        <taxon>Cytophagales</taxon>
        <taxon>Spirosomataceae</taxon>
        <taxon>Dyadobacter</taxon>
    </lineage>
</organism>
<dbReference type="SUPFAM" id="SSF75217">
    <property type="entry name" value="alpha/beta knot"/>
    <property type="match status" value="1"/>
</dbReference>
<dbReference type="RefSeq" id="WP_131958788.1">
    <property type="nucleotide sequence ID" value="NZ_SMFL01000004.1"/>
</dbReference>
<dbReference type="GO" id="GO:0070042">
    <property type="term" value="F:rRNA (uridine-N3-)-methyltransferase activity"/>
    <property type="evidence" value="ECO:0007669"/>
    <property type="project" value="TreeGrafter"/>
</dbReference>
<dbReference type="EC" id="2.1.1.193" evidence="10"/>
<evidence type="ECO:0000256" key="9">
    <source>
        <dbReference type="ARBA" id="ARBA00047944"/>
    </source>
</evidence>
<dbReference type="Pfam" id="PF20260">
    <property type="entry name" value="PUA_4"/>
    <property type="match status" value="1"/>
</dbReference>
<evidence type="ECO:0000256" key="10">
    <source>
        <dbReference type="PIRNR" id="PIRNR015601"/>
    </source>
</evidence>
<dbReference type="SUPFAM" id="SSF88697">
    <property type="entry name" value="PUA domain-like"/>
    <property type="match status" value="1"/>
</dbReference>